<keyword evidence="1" id="KW-0812">Transmembrane</keyword>
<evidence type="ECO:0000256" key="1">
    <source>
        <dbReference type="SAM" id="Phobius"/>
    </source>
</evidence>
<dbReference type="AlphaFoldDB" id="A0A9Q1I0W1"/>
<dbReference type="Proteomes" id="UP001152803">
    <property type="component" value="Unassembled WGS sequence"/>
</dbReference>
<evidence type="ECO:0000313" key="3">
    <source>
        <dbReference type="Proteomes" id="UP001152803"/>
    </source>
</evidence>
<name>A0A9Q1I0W1_CONCO</name>
<accession>A0A9Q1I0W1</accession>
<reference evidence="2" key="1">
    <citation type="journal article" date="2023" name="Science">
        <title>Genome structures resolve the early diversification of teleost fishes.</title>
        <authorList>
            <person name="Parey E."/>
            <person name="Louis A."/>
            <person name="Montfort J."/>
            <person name="Bouchez O."/>
            <person name="Roques C."/>
            <person name="Iampietro C."/>
            <person name="Lluch J."/>
            <person name="Castinel A."/>
            <person name="Donnadieu C."/>
            <person name="Desvignes T."/>
            <person name="Floi Bucao C."/>
            <person name="Jouanno E."/>
            <person name="Wen M."/>
            <person name="Mejri S."/>
            <person name="Dirks R."/>
            <person name="Jansen H."/>
            <person name="Henkel C."/>
            <person name="Chen W.J."/>
            <person name="Zahm M."/>
            <person name="Cabau C."/>
            <person name="Klopp C."/>
            <person name="Thompson A.W."/>
            <person name="Robinson-Rechavi M."/>
            <person name="Braasch I."/>
            <person name="Lecointre G."/>
            <person name="Bobe J."/>
            <person name="Postlethwait J.H."/>
            <person name="Berthelot C."/>
            <person name="Roest Crollius H."/>
            <person name="Guiguen Y."/>
        </authorList>
    </citation>
    <scope>NUCLEOTIDE SEQUENCE</scope>
    <source>
        <strain evidence="2">Concon-B</strain>
    </source>
</reference>
<gene>
    <name evidence="2" type="ORF">COCON_G00080710</name>
</gene>
<keyword evidence="1" id="KW-1133">Transmembrane helix</keyword>
<protein>
    <submittedName>
        <fullName evidence="2">Uncharacterized protein</fullName>
    </submittedName>
</protein>
<comment type="caution">
    <text evidence="2">The sequence shown here is derived from an EMBL/GenBank/DDBJ whole genome shotgun (WGS) entry which is preliminary data.</text>
</comment>
<feature type="transmembrane region" description="Helical" evidence="1">
    <location>
        <begin position="15"/>
        <end position="34"/>
    </location>
</feature>
<proteinExistence type="predicted"/>
<keyword evidence="3" id="KW-1185">Reference proteome</keyword>
<keyword evidence="1" id="KW-0472">Membrane</keyword>
<evidence type="ECO:0000313" key="2">
    <source>
        <dbReference type="EMBL" id="KAJ8276319.1"/>
    </source>
</evidence>
<sequence>MHFPLHWDPAFPPQIFVITIAINVFLELLCALYTRNAVCGSVCLTPKHSPASHCATVSMHTLLRQKASTDWKRGARLSLKMTCSLQTPGVLFRGADATVTRATLIQLRVTPPLEA</sequence>
<dbReference type="EMBL" id="JAFJMO010000005">
    <property type="protein sequence ID" value="KAJ8276319.1"/>
    <property type="molecule type" value="Genomic_DNA"/>
</dbReference>
<organism evidence="2 3">
    <name type="scientific">Conger conger</name>
    <name type="common">Conger eel</name>
    <name type="synonym">Muraena conger</name>
    <dbReference type="NCBI Taxonomy" id="82655"/>
    <lineage>
        <taxon>Eukaryota</taxon>
        <taxon>Metazoa</taxon>
        <taxon>Chordata</taxon>
        <taxon>Craniata</taxon>
        <taxon>Vertebrata</taxon>
        <taxon>Euteleostomi</taxon>
        <taxon>Actinopterygii</taxon>
        <taxon>Neopterygii</taxon>
        <taxon>Teleostei</taxon>
        <taxon>Anguilliformes</taxon>
        <taxon>Congridae</taxon>
        <taxon>Conger</taxon>
    </lineage>
</organism>